<reference evidence="4 5" key="1">
    <citation type="journal article" date="2014" name="Int. J. Syst. Evol. Microbiol.">
        <title>Complete genome sequence of Corynebacterium casei LMG S-19264T (=DSM 44701T), isolated from a smear-ripened cheese.</title>
        <authorList>
            <consortium name="US DOE Joint Genome Institute (JGI-PGF)"/>
            <person name="Walter F."/>
            <person name="Albersmeier A."/>
            <person name="Kalinowski J."/>
            <person name="Ruckert C."/>
        </authorList>
    </citation>
    <scope>NUCLEOTIDE SEQUENCE [LARGE SCALE GENOMIC DNA]</scope>
    <source>
        <strain evidence="4 5">CGMCC 4.7111</strain>
    </source>
</reference>
<name>A0A917YBN0_9ACTN</name>
<keyword evidence="1" id="KW-0304">Gas vesicle</keyword>
<comment type="caution">
    <text evidence="4">The sequence shown here is derived from an EMBL/GenBank/DDBJ whole genome shotgun (WGS) entry which is preliminary data.</text>
</comment>
<dbReference type="PANTHER" id="PTHR36852:SF1">
    <property type="entry name" value="PROTEIN GVPL 2"/>
    <property type="match status" value="1"/>
</dbReference>
<evidence type="ECO:0000313" key="4">
    <source>
        <dbReference type="EMBL" id="GGN80902.1"/>
    </source>
</evidence>
<proteinExistence type="inferred from homology"/>
<protein>
    <submittedName>
        <fullName evidence="4">Gas vesicle protein</fullName>
    </submittedName>
</protein>
<accession>A0A917YBN0</accession>
<dbReference type="GO" id="GO:0031411">
    <property type="term" value="C:gas vesicle"/>
    <property type="evidence" value="ECO:0007669"/>
    <property type="project" value="UniProtKB-SubCell"/>
</dbReference>
<keyword evidence="5" id="KW-1185">Reference proteome</keyword>
<gene>
    <name evidence="4" type="ORF">GCM10011579_066920</name>
</gene>
<evidence type="ECO:0000256" key="3">
    <source>
        <dbReference type="ARBA" id="ARBA00035643"/>
    </source>
</evidence>
<dbReference type="AlphaFoldDB" id="A0A917YBN0"/>
<evidence type="ECO:0000256" key="2">
    <source>
        <dbReference type="ARBA" id="ARBA00035108"/>
    </source>
</evidence>
<comment type="similarity">
    <text evidence="3">Belongs to the gas vesicle GvpF/GvpL family.</text>
</comment>
<dbReference type="InterPro" id="IPR009430">
    <property type="entry name" value="GvpL/GvpF"/>
</dbReference>
<dbReference type="GO" id="GO:0031412">
    <property type="term" value="P:gas vesicle organization"/>
    <property type="evidence" value="ECO:0007669"/>
    <property type="project" value="InterPro"/>
</dbReference>
<dbReference type="Pfam" id="PF06386">
    <property type="entry name" value="GvpL_GvpF"/>
    <property type="match status" value="1"/>
</dbReference>
<dbReference type="EMBL" id="BMMM01000014">
    <property type="protein sequence ID" value="GGN80902.1"/>
    <property type="molecule type" value="Genomic_DNA"/>
</dbReference>
<evidence type="ECO:0000313" key="5">
    <source>
        <dbReference type="Proteomes" id="UP000600365"/>
    </source>
</evidence>
<sequence length="272" mass="29354">MSDLMTYAYAVVRNAEGLWEATATLRGIADAPVRLVTGSRDERVMLEVSHVPAQDFREDALKQHLEDLEWLEAVARAHHGVIEASAARTTVLPLRLATVYLDDSRARDVLEAGRAMFAERLARLAEHVEWGVKIYVEPSAAPAAPAAPSTGLPPGRAYLRDRRQQQSARDSVYQAAQQAAEQVEAAGRKYAAERVRHRVQQGALADAVGAGENVVNDAYLVSLTCCEQFLAEVTHGADGLQGVRVEATGPWAPYSFAMPLSGSGDAAESVPP</sequence>
<dbReference type="Proteomes" id="UP000600365">
    <property type="component" value="Unassembled WGS sequence"/>
</dbReference>
<dbReference type="RefSeq" id="WP_189189846.1">
    <property type="nucleotide sequence ID" value="NZ_BMMM01000014.1"/>
</dbReference>
<organism evidence="4 5">
    <name type="scientific">Streptomyces albiflavescens</name>
    <dbReference type="NCBI Taxonomy" id="1623582"/>
    <lineage>
        <taxon>Bacteria</taxon>
        <taxon>Bacillati</taxon>
        <taxon>Actinomycetota</taxon>
        <taxon>Actinomycetes</taxon>
        <taxon>Kitasatosporales</taxon>
        <taxon>Streptomycetaceae</taxon>
        <taxon>Streptomyces</taxon>
    </lineage>
</organism>
<evidence type="ECO:0000256" key="1">
    <source>
        <dbReference type="ARBA" id="ARBA00022987"/>
    </source>
</evidence>
<comment type="subcellular location">
    <subcellularLocation>
        <location evidence="2">Gas vesicle</location>
    </subcellularLocation>
</comment>
<dbReference type="PANTHER" id="PTHR36852">
    <property type="entry name" value="PROTEIN GVPL 2"/>
    <property type="match status" value="1"/>
</dbReference>